<reference evidence="1 2" key="1">
    <citation type="journal article" date="2016" name="Mol. Biol. Evol.">
        <title>Comparative Genomics of Early-Diverging Mushroom-Forming Fungi Provides Insights into the Origins of Lignocellulose Decay Capabilities.</title>
        <authorList>
            <person name="Nagy L.G."/>
            <person name="Riley R."/>
            <person name="Tritt A."/>
            <person name="Adam C."/>
            <person name="Daum C."/>
            <person name="Floudas D."/>
            <person name="Sun H."/>
            <person name="Yadav J.S."/>
            <person name="Pangilinan J."/>
            <person name="Larsson K.H."/>
            <person name="Matsuura K."/>
            <person name="Barry K."/>
            <person name="Labutti K."/>
            <person name="Kuo R."/>
            <person name="Ohm R.A."/>
            <person name="Bhattacharya S.S."/>
            <person name="Shirouzu T."/>
            <person name="Yoshinaga Y."/>
            <person name="Martin F.M."/>
            <person name="Grigoriev I.V."/>
            <person name="Hibbett D.S."/>
        </authorList>
    </citation>
    <scope>NUCLEOTIDE SEQUENCE [LARGE SCALE GENOMIC DNA]</scope>
    <source>
        <strain evidence="1 2">HHB10207 ss-3</strain>
    </source>
</reference>
<name>A0A166DUB9_9AGAM</name>
<organism evidence="1 2">
    <name type="scientific">Sistotremastrum suecicum HHB10207 ss-3</name>
    <dbReference type="NCBI Taxonomy" id="1314776"/>
    <lineage>
        <taxon>Eukaryota</taxon>
        <taxon>Fungi</taxon>
        <taxon>Dikarya</taxon>
        <taxon>Basidiomycota</taxon>
        <taxon>Agaricomycotina</taxon>
        <taxon>Agaricomycetes</taxon>
        <taxon>Sistotremastrales</taxon>
        <taxon>Sistotremastraceae</taxon>
        <taxon>Sistotremastrum</taxon>
    </lineage>
</organism>
<evidence type="ECO:0000313" key="1">
    <source>
        <dbReference type="EMBL" id="KZT38899.1"/>
    </source>
</evidence>
<accession>A0A166DUB9</accession>
<dbReference type="Proteomes" id="UP000076798">
    <property type="component" value="Unassembled WGS sequence"/>
</dbReference>
<dbReference type="AlphaFoldDB" id="A0A166DUB9"/>
<proteinExistence type="predicted"/>
<sequence>MTVLPWAFVESSELQTCSVVSRLEGATLWCFDQGDLRESLPFRLSVVAYAFRSFASMTDGQVTLALSTTPFTQRYLKFEILWWLLPIMASTFEYLKTPKIPVSSNPSGLLQQLQDLLSSTLLSTFEHIAAFLHVLNLLKPILRAPDTIADTFLFSPRPESLTYGV</sequence>
<evidence type="ECO:0000313" key="2">
    <source>
        <dbReference type="Proteomes" id="UP000076798"/>
    </source>
</evidence>
<keyword evidence="2" id="KW-1185">Reference proteome</keyword>
<gene>
    <name evidence="1" type="ORF">SISSUDRAFT_1046378</name>
</gene>
<protein>
    <submittedName>
        <fullName evidence="1">Uncharacterized protein</fullName>
    </submittedName>
</protein>
<dbReference type="EMBL" id="KV428055">
    <property type="protein sequence ID" value="KZT38899.1"/>
    <property type="molecule type" value="Genomic_DNA"/>
</dbReference>